<evidence type="ECO:0000259" key="1">
    <source>
        <dbReference type="Pfam" id="PF08338"/>
    </source>
</evidence>
<name>A0A7V8NMK9_9BACT</name>
<proteinExistence type="predicted"/>
<dbReference type="Pfam" id="PF08338">
    <property type="entry name" value="DUF1731"/>
    <property type="match status" value="1"/>
</dbReference>
<feature type="domain" description="DUF1731" evidence="1">
    <location>
        <begin position="1"/>
        <end position="29"/>
    </location>
</feature>
<keyword evidence="3" id="KW-1185">Reference proteome</keyword>
<evidence type="ECO:0000313" key="3">
    <source>
        <dbReference type="Proteomes" id="UP000567293"/>
    </source>
</evidence>
<dbReference type="InterPro" id="IPR013549">
    <property type="entry name" value="DUF1731"/>
</dbReference>
<gene>
    <name evidence="2" type="ORF">HRJ53_03870</name>
</gene>
<dbReference type="Proteomes" id="UP000567293">
    <property type="component" value="Unassembled WGS sequence"/>
</dbReference>
<dbReference type="AlphaFoldDB" id="A0A7V8NMK9"/>
<accession>A0A7V8NMK9</accession>
<evidence type="ECO:0000313" key="2">
    <source>
        <dbReference type="EMBL" id="MBA0084112.1"/>
    </source>
</evidence>
<sequence>SSQCVVPEVLGKLGYSFCHPELSRALHALLQKG</sequence>
<dbReference type="EMBL" id="JACDQQ010000378">
    <property type="protein sequence ID" value="MBA0084112.1"/>
    <property type="molecule type" value="Genomic_DNA"/>
</dbReference>
<protein>
    <submittedName>
        <fullName evidence="2">DUF1731 domain-containing protein</fullName>
    </submittedName>
</protein>
<feature type="non-terminal residue" evidence="2">
    <location>
        <position position="1"/>
    </location>
</feature>
<organism evidence="2 3">
    <name type="scientific">Candidatus Acidiferrum panamense</name>
    <dbReference type="NCBI Taxonomy" id="2741543"/>
    <lineage>
        <taxon>Bacteria</taxon>
        <taxon>Pseudomonadati</taxon>
        <taxon>Acidobacteriota</taxon>
        <taxon>Terriglobia</taxon>
        <taxon>Candidatus Acidiferrales</taxon>
        <taxon>Candidatus Acidiferrum</taxon>
    </lineage>
</organism>
<comment type="caution">
    <text evidence="2">The sequence shown here is derived from an EMBL/GenBank/DDBJ whole genome shotgun (WGS) entry which is preliminary data.</text>
</comment>
<reference evidence="2" key="1">
    <citation type="submission" date="2020-06" db="EMBL/GenBank/DDBJ databases">
        <title>Legume-microbial interactions unlock mineral nutrients during tropical forest succession.</title>
        <authorList>
            <person name="Epihov D.Z."/>
        </authorList>
    </citation>
    <scope>NUCLEOTIDE SEQUENCE [LARGE SCALE GENOMIC DNA]</scope>
    <source>
        <strain evidence="2">Pan2503</strain>
    </source>
</reference>